<dbReference type="VEuPathDB" id="MicrosporidiaDB:VICG_01152"/>
<name>L2GMR7_VITCO</name>
<accession>L2GMR7</accession>
<evidence type="ECO:0000313" key="4">
    <source>
        <dbReference type="Proteomes" id="UP000011082"/>
    </source>
</evidence>
<keyword evidence="2" id="KW-0812">Transmembrane</keyword>
<keyword evidence="4" id="KW-1185">Reference proteome</keyword>
<feature type="transmembrane region" description="Helical" evidence="2">
    <location>
        <begin position="422"/>
        <end position="448"/>
    </location>
</feature>
<keyword evidence="2" id="KW-0472">Membrane</keyword>
<dbReference type="GeneID" id="19881863"/>
<dbReference type="EMBL" id="JH370138">
    <property type="protein sequence ID" value="ELA41800.1"/>
    <property type="molecule type" value="Genomic_DNA"/>
</dbReference>
<dbReference type="RefSeq" id="XP_007604598.1">
    <property type="nucleotide sequence ID" value="XM_007604536.1"/>
</dbReference>
<gene>
    <name evidence="3" type="ORF">VICG_01152</name>
</gene>
<dbReference type="HOGENOM" id="CLU_446331_0_0_1"/>
<evidence type="ECO:0000313" key="3">
    <source>
        <dbReference type="EMBL" id="ELA41800.1"/>
    </source>
</evidence>
<protein>
    <submittedName>
        <fullName evidence="3">Uncharacterized protein</fullName>
    </submittedName>
</protein>
<feature type="region of interest" description="Disordered" evidence="1">
    <location>
        <begin position="503"/>
        <end position="585"/>
    </location>
</feature>
<reference evidence="4" key="1">
    <citation type="submission" date="2011-05" db="EMBL/GenBank/DDBJ databases">
        <title>The genome sequence of Vittaforma corneae strain ATCC 50505.</title>
        <authorList>
            <consortium name="The Broad Institute Genome Sequencing Platform"/>
            <person name="Cuomo C."/>
            <person name="Didier E."/>
            <person name="Bowers L."/>
            <person name="Young S.K."/>
            <person name="Zeng Q."/>
            <person name="Gargeya S."/>
            <person name="Fitzgerald M."/>
            <person name="Haas B."/>
            <person name="Abouelleil A."/>
            <person name="Alvarado L."/>
            <person name="Arachchi H.M."/>
            <person name="Berlin A."/>
            <person name="Chapman S.B."/>
            <person name="Gearin G."/>
            <person name="Goldberg J."/>
            <person name="Griggs A."/>
            <person name="Gujja S."/>
            <person name="Hansen M."/>
            <person name="Heiman D."/>
            <person name="Howarth C."/>
            <person name="Larimer J."/>
            <person name="Lui A."/>
            <person name="MacDonald P.J.P."/>
            <person name="McCowen C."/>
            <person name="Montmayeur A."/>
            <person name="Murphy C."/>
            <person name="Neiman D."/>
            <person name="Pearson M."/>
            <person name="Priest M."/>
            <person name="Roberts A."/>
            <person name="Saif S."/>
            <person name="Shea T."/>
            <person name="Sisk P."/>
            <person name="Stolte C."/>
            <person name="Sykes S."/>
            <person name="Wortman J."/>
            <person name="Nusbaum C."/>
            <person name="Birren B."/>
        </authorList>
    </citation>
    <scope>NUCLEOTIDE SEQUENCE [LARGE SCALE GENOMIC DNA]</scope>
    <source>
        <strain evidence="4">ATCC 50505</strain>
    </source>
</reference>
<feature type="compositionally biased region" description="Low complexity" evidence="1">
    <location>
        <begin position="503"/>
        <end position="516"/>
    </location>
</feature>
<dbReference type="InParanoid" id="L2GMR7"/>
<organism evidence="3 4">
    <name type="scientific">Vittaforma corneae (strain ATCC 50505)</name>
    <name type="common">Microsporidian parasite</name>
    <name type="synonym">Nosema corneum</name>
    <dbReference type="NCBI Taxonomy" id="993615"/>
    <lineage>
        <taxon>Eukaryota</taxon>
        <taxon>Fungi</taxon>
        <taxon>Fungi incertae sedis</taxon>
        <taxon>Microsporidia</taxon>
        <taxon>Nosematidae</taxon>
        <taxon>Vittaforma</taxon>
    </lineage>
</organism>
<feature type="compositionally biased region" description="Low complexity" evidence="1">
    <location>
        <begin position="136"/>
        <end position="151"/>
    </location>
</feature>
<evidence type="ECO:0000256" key="2">
    <source>
        <dbReference type="SAM" id="Phobius"/>
    </source>
</evidence>
<sequence>MKKTVSLKLTQCWFAVARCLFSDSSAFGIGGADHELLLLSRSRHFPSSEEFANDVMNRGNNVYGKEHFNDLSDNIKKIITSDYPTPEDSDSSLYKGSSVQETLDDHLEDQRFGLDANGHIQLEKSSIGADNPHPSTPTFSTSSAEASPSSDAHVESENSQQVPKGFEHEICMDPTAPSDSADLNNQSNVSVVNDILEEKTSSYSAIENASSMQISSSKPAEVSNPVISDLNPKSNNLSQNGGKSFANNAIETAILANSSSAPSLLHASEVCPNPNSADGFKHLVNLQSHVGGESLAMVREPSSDMTAGVFLDVPNLYENARNLAQQTQQLIAELVSYFVNSVVSYVGYTHSSVKAGFSYVQSVADENAVLKAIGFNLALHFIRLVMGLIEECITFVFKCLSLVLQTLKNLISSLISLILNNILVTMLILTGFITVAIITISITIFLGYNTKLANWFRKRANKIATNDTSKRRIIENAKSKQFVDKHGLHKAGTASQYVINVGKQSNSNSSKSNTKSIPEQPSYEIPKVSTQVDEEDSSHIAPKQDLQSQLTGEHVEVVDAKTYSESAIKPTATDGETNDQSAVKEPIYDHENDMEEFNPKLAVIPGLVEAGI</sequence>
<keyword evidence="2" id="KW-1133">Transmembrane helix</keyword>
<feature type="region of interest" description="Disordered" evidence="1">
    <location>
        <begin position="125"/>
        <end position="161"/>
    </location>
</feature>
<dbReference type="Proteomes" id="UP000011082">
    <property type="component" value="Unassembled WGS sequence"/>
</dbReference>
<dbReference type="AlphaFoldDB" id="L2GMR7"/>
<proteinExistence type="predicted"/>
<evidence type="ECO:0000256" key="1">
    <source>
        <dbReference type="SAM" id="MobiDB-lite"/>
    </source>
</evidence>